<dbReference type="Pfam" id="PF13692">
    <property type="entry name" value="Glyco_trans_1_4"/>
    <property type="match status" value="1"/>
</dbReference>
<evidence type="ECO:0000313" key="6">
    <source>
        <dbReference type="Proteomes" id="UP000192911"/>
    </source>
</evidence>
<dbReference type="OrthoDB" id="9802524at2"/>
<feature type="domain" description="Glycosyltransferase subfamily 4-like N-terminal" evidence="4">
    <location>
        <begin position="14"/>
        <end position="184"/>
    </location>
</feature>
<dbReference type="Pfam" id="PF13439">
    <property type="entry name" value="Glyco_transf_4"/>
    <property type="match status" value="1"/>
</dbReference>
<name>A0A1X7FNW2_TRICW</name>
<evidence type="ECO:0000256" key="1">
    <source>
        <dbReference type="ARBA" id="ARBA00022676"/>
    </source>
</evidence>
<keyword evidence="1" id="KW-0328">Glycosyltransferase</keyword>
<sequence length="407" mass="44512">MRIAIVTHAVRHNDGQGRVNYEIARAALAENCPVTLVASHVAPALLADPRVRWVPIRIGRIWPSNLLRHQLFAIKSARWLRAHRDEYDVLHVNGFISWVQADVNTAHFVHGGWFGSPYYPFRLTGGLRAAYQYVYTRLNAMLERWAYRRSHVVAAVSEKVAAELRDIGVAPSSIEVVHNGVDIETFASAGGARSAFGLPGDDAFLLLFAGDLRTPRKNLGTVLRALRQLPERVHVVVAGRVKGSPYPDEARALGVADRVHFLDFVEDVPGLMRCVDAYVFPSRYEAMSLSLLEAMAAGLPVVTARTAGGAEIIGPECGIVLDDPDDVEALALAVSRLAGDARLACSMGVAASRVAQSFGWSRMGARYMEIYRRRLRAKASEAGAGQSANDTSHRAARWVQTEGSEPK</sequence>
<evidence type="ECO:0000313" key="5">
    <source>
        <dbReference type="EMBL" id="SMF55939.1"/>
    </source>
</evidence>
<dbReference type="InterPro" id="IPR028098">
    <property type="entry name" value="Glyco_trans_4-like_N"/>
</dbReference>
<protein>
    <submittedName>
        <fullName evidence="5">Glycosyltransferase involved in cell wall bisynthesis</fullName>
    </submittedName>
</protein>
<keyword evidence="6" id="KW-1185">Reference proteome</keyword>
<organism evidence="5 6">
    <name type="scientific">Trinickia caryophylli</name>
    <name type="common">Paraburkholderia caryophylli</name>
    <dbReference type="NCBI Taxonomy" id="28094"/>
    <lineage>
        <taxon>Bacteria</taxon>
        <taxon>Pseudomonadati</taxon>
        <taxon>Pseudomonadota</taxon>
        <taxon>Betaproteobacteria</taxon>
        <taxon>Burkholderiales</taxon>
        <taxon>Burkholderiaceae</taxon>
        <taxon>Trinickia</taxon>
    </lineage>
</organism>
<dbReference type="GO" id="GO:0016757">
    <property type="term" value="F:glycosyltransferase activity"/>
    <property type="evidence" value="ECO:0007669"/>
    <property type="project" value="UniProtKB-KW"/>
</dbReference>
<dbReference type="SUPFAM" id="SSF53756">
    <property type="entry name" value="UDP-Glycosyltransferase/glycogen phosphorylase"/>
    <property type="match status" value="1"/>
</dbReference>
<dbReference type="AlphaFoldDB" id="A0A1X7FNW2"/>
<dbReference type="STRING" id="28094.SAMN06295900_110102"/>
<dbReference type="PANTHER" id="PTHR12526">
    <property type="entry name" value="GLYCOSYLTRANSFERASE"/>
    <property type="match status" value="1"/>
</dbReference>
<proteinExistence type="predicted"/>
<feature type="region of interest" description="Disordered" evidence="3">
    <location>
        <begin position="381"/>
        <end position="407"/>
    </location>
</feature>
<dbReference type="CDD" id="cd03801">
    <property type="entry name" value="GT4_PimA-like"/>
    <property type="match status" value="1"/>
</dbReference>
<dbReference type="GeneID" id="95553420"/>
<keyword evidence="2 5" id="KW-0808">Transferase</keyword>
<reference evidence="6" key="1">
    <citation type="submission" date="2017-04" db="EMBL/GenBank/DDBJ databases">
        <authorList>
            <person name="Varghese N."/>
            <person name="Submissions S."/>
        </authorList>
    </citation>
    <scope>NUCLEOTIDE SEQUENCE [LARGE SCALE GENOMIC DNA]</scope>
    <source>
        <strain evidence="6">Ballard 720</strain>
    </source>
</reference>
<evidence type="ECO:0000259" key="4">
    <source>
        <dbReference type="Pfam" id="PF13439"/>
    </source>
</evidence>
<gene>
    <name evidence="5" type="ORF">SAMN06295900_110102</name>
</gene>
<dbReference type="Proteomes" id="UP000192911">
    <property type="component" value="Unassembled WGS sequence"/>
</dbReference>
<dbReference type="PANTHER" id="PTHR12526:SF510">
    <property type="entry name" value="D-INOSITOL 3-PHOSPHATE GLYCOSYLTRANSFERASE"/>
    <property type="match status" value="1"/>
</dbReference>
<evidence type="ECO:0000256" key="2">
    <source>
        <dbReference type="ARBA" id="ARBA00022679"/>
    </source>
</evidence>
<dbReference type="EMBL" id="FXAH01000010">
    <property type="protein sequence ID" value="SMF55939.1"/>
    <property type="molecule type" value="Genomic_DNA"/>
</dbReference>
<accession>A0A1X7FNW2</accession>
<dbReference type="RefSeq" id="WP_085228834.1">
    <property type="nucleotide sequence ID" value="NZ_BSQD01000007.1"/>
</dbReference>
<dbReference type="Gene3D" id="3.40.50.2000">
    <property type="entry name" value="Glycogen Phosphorylase B"/>
    <property type="match status" value="2"/>
</dbReference>
<evidence type="ECO:0000256" key="3">
    <source>
        <dbReference type="SAM" id="MobiDB-lite"/>
    </source>
</evidence>